<organism evidence="1 2">
    <name type="scientific">Tetrahymena thermophila (strain SB210)</name>
    <dbReference type="NCBI Taxonomy" id="312017"/>
    <lineage>
        <taxon>Eukaryota</taxon>
        <taxon>Sar</taxon>
        <taxon>Alveolata</taxon>
        <taxon>Ciliophora</taxon>
        <taxon>Intramacronucleata</taxon>
        <taxon>Oligohymenophorea</taxon>
        <taxon>Hymenostomatida</taxon>
        <taxon>Tetrahymenina</taxon>
        <taxon>Tetrahymenidae</taxon>
        <taxon>Tetrahymena</taxon>
    </lineage>
</organism>
<reference evidence="2" key="1">
    <citation type="journal article" date="2006" name="PLoS Biol.">
        <title>Macronuclear genome sequence of the ciliate Tetrahymena thermophila, a model eukaryote.</title>
        <authorList>
            <person name="Eisen J.A."/>
            <person name="Coyne R.S."/>
            <person name="Wu M."/>
            <person name="Wu D."/>
            <person name="Thiagarajan M."/>
            <person name="Wortman J.R."/>
            <person name="Badger J.H."/>
            <person name="Ren Q."/>
            <person name="Amedeo P."/>
            <person name="Jones K.M."/>
            <person name="Tallon L.J."/>
            <person name="Delcher A.L."/>
            <person name="Salzberg S.L."/>
            <person name="Silva J.C."/>
            <person name="Haas B.J."/>
            <person name="Majoros W.H."/>
            <person name="Farzad M."/>
            <person name="Carlton J.M."/>
            <person name="Smith R.K. Jr."/>
            <person name="Garg J."/>
            <person name="Pearlman R.E."/>
            <person name="Karrer K.M."/>
            <person name="Sun L."/>
            <person name="Manning G."/>
            <person name="Elde N.C."/>
            <person name="Turkewitz A.P."/>
            <person name="Asai D.J."/>
            <person name="Wilkes D.E."/>
            <person name="Wang Y."/>
            <person name="Cai H."/>
            <person name="Collins K."/>
            <person name="Stewart B.A."/>
            <person name="Lee S.R."/>
            <person name="Wilamowska K."/>
            <person name="Weinberg Z."/>
            <person name="Ruzzo W.L."/>
            <person name="Wloga D."/>
            <person name="Gaertig J."/>
            <person name="Frankel J."/>
            <person name="Tsao C.-C."/>
            <person name="Gorovsky M.A."/>
            <person name="Keeling P.J."/>
            <person name="Waller R.F."/>
            <person name="Patron N.J."/>
            <person name="Cherry J.M."/>
            <person name="Stover N.A."/>
            <person name="Krieger C.J."/>
            <person name="del Toro C."/>
            <person name="Ryder H.F."/>
            <person name="Williamson S.C."/>
            <person name="Barbeau R.A."/>
            <person name="Hamilton E.P."/>
            <person name="Orias E."/>
        </authorList>
    </citation>
    <scope>NUCLEOTIDE SEQUENCE [LARGE SCALE GENOMIC DNA]</scope>
    <source>
        <strain evidence="2">SB210</strain>
    </source>
</reference>
<accession>W7X5J9</accession>
<evidence type="ECO:0000313" key="1">
    <source>
        <dbReference type="EMBL" id="EWS74645.1"/>
    </source>
</evidence>
<dbReference type="AlphaFoldDB" id="W7X5J9"/>
<dbReference type="InParanoid" id="W7X5J9"/>
<proteinExistence type="predicted"/>
<name>W7X5J9_TETTS</name>
<dbReference type="EMBL" id="GG662712">
    <property type="protein sequence ID" value="EWS74645.1"/>
    <property type="molecule type" value="Genomic_DNA"/>
</dbReference>
<keyword evidence="2" id="KW-1185">Reference proteome</keyword>
<dbReference type="KEGG" id="tet:TTHERM_000052578"/>
<dbReference type="Proteomes" id="UP000009168">
    <property type="component" value="Unassembled WGS sequence"/>
</dbReference>
<sequence>MLIETKHNFQKYQKIACFKFSLKRSNYLQINASKKPFRLNMLAKINIENLSFKNINLFCPFMTKTVGINCKYCKKLNSPNLRDYIHHQVINFFKKIQTKKFKNEEKCTSKINYS</sequence>
<protein>
    <submittedName>
        <fullName evidence="1">Uncharacterized protein</fullName>
    </submittedName>
</protein>
<dbReference type="RefSeq" id="XP_012652867.1">
    <property type="nucleotide sequence ID" value="XM_012797413.1"/>
</dbReference>
<evidence type="ECO:0000313" key="2">
    <source>
        <dbReference type="Proteomes" id="UP000009168"/>
    </source>
</evidence>
<gene>
    <name evidence="1" type="ORF">TTHERM_000052578</name>
</gene>
<dbReference type="GeneID" id="24437017"/>